<keyword evidence="3" id="KW-1185">Reference proteome</keyword>
<comment type="caution">
    <text evidence="2">The sequence shown here is derived from an EMBL/GenBank/DDBJ whole genome shotgun (WGS) entry which is preliminary data.</text>
</comment>
<accession>A0A444JSC0</accession>
<gene>
    <name evidence="2" type="ORF">EDI28_06900</name>
</gene>
<dbReference type="AlphaFoldDB" id="A0A444JSC0"/>
<proteinExistence type="predicted"/>
<dbReference type="Proteomes" id="UP000287563">
    <property type="component" value="Unassembled WGS sequence"/>
</dbReference>
<sequence length="128" mass="14605">MKILKGLAIAAMLVTLAGCGRIQPLRNVENTPVAYNLQITQVKQAIMEAGMRRNWVMMETKPGVIRAEYTARTHIAIVDIVYSDKTYSIDYVSSENLMYEDGKIHRNYNRWVNNLDVDIKKELAMVAQ</sequence>
<organism evidence="2 3">
    <name type="scientific">Photobacterium chitinilyticum</name>
    <dbReference type="NCBI Taxonomy" id="2485123"/>
    <lineage>
        <taxon>Bacteria</taxon>
        <taxon>Pseudomonadati</taxon>
        <taxon>Pseudomonadota</taxon>
        <taxon>Gammaproteobacteria</taxon>
        <taxon>Vibrionales</taxon>
        <taxon>Vibrionaceae</taxon>
        <taxon>Photobacterium</taxon>
    </lineage>
</organism>
<feature type="signal peptide" evidence="1">
    <location>
        <begin position="1"/>
        <end position="17"/>
    </location>
</feature>
<evidence type="ECO:0008006" key="4">
    <source>
        <dbReference type="Google" id="ProtNLM"/>
    </source>
</evidence>
<dbReference type="RefSeq" id="WP_128783106.1">
    <property type="nucleotide sequence ID" value="NZ_RJLM01000002.1"/>
</dbReference>
<dbReference type="OrthoDB" id="9815328at2"/>
<feature type="chain" id="PRO_5018999800" description="Lipoprotein" evidence="1">
    <location>
        <begin position="18"/>
        <end position="128"/>
    </location>
</feature>
<dbReference type="PROSITE" id="PS51257">
    <property type="entry name" value="PROKAR_LIPOPROTEIN"/>
    <property type="match status" value="1"/>
</dbReference>
<protein>
    <recommendedName>
        <fullName evidence="4">Lipoprotein</fullName>
    </recommendedName>
</protein>
<reference evidence="2 3" key="1">
    <citation type="submission" date="2018-11" db="EMBL/GenBank/DDBJ databases">
        <title>Photobacterium sp. BEI247 sp. nov., a marine bacterium isolated from Yongle Blue Hole in the South China Sea.</title>
        <authorList>
            <person name="Wang X."/>
        </authorList>
    </citation>
    <scope>NUCLEOTIDE SEQUENCE [LARGE SCALE GENOMIC DNA]</scope>
    <source>
        <strain evidence="3">BEI247</strain>
    </source>
</reference>
<name>A0A444JSC0_9GAMM</name>
<keyword evidence="1" id="KW-0732">Signal</keyword>
<dbReference type="EMBL" id="RJLM01000002">
    <property type="protein sequence ID" value="RWX56015.1"/>
    <property type="molecule type" value="Genomic_DNA"/>
</dbReference>
<evidence type="ECO:0000313" key="2">
    <source>
        <dbReference type="EMBL" id="RWX56015.1"/>
    </source>
</evidence>
<evidence type="ECO:0000313" key="3">
    <source>
        <dbReference type="Proteomes" id="UP000287563"/>
    </source>
</evidence>
<evidence type="ECO:0000256" key="1">
    <source>
        <dbReference type="SAM" id="SignalP"/>
    </source>
</evidence>